<dbReference type="EMBL" id="BARS01027414">
    <property type="protein sequence ID" value="GAG11650.1"/>
    <property type="molecule type" value="Genomic_DNA"/>
</dbReference>
<dbReference type="InterPro" id="IPR029045">
    <property type="entry name" value="ClpP/crotonase-like_dom_sf"/>
</dbReference>
<organism evidence="2">
    <name type="scientific">marine sediment metagenome</name>
    <dbReference type="NCBI Taxonomy" id="412755"/>
    <lineage>
        <taxon>unclassified sequences</taxon>
        <taxon>metagenomes</taxon>
        <taxon>ecological metagenomes</taxon>
    </lineage>
</organism>
<dbReference type="PANTHER" id="PTHR43842">
    <property type="entry name" value="PROPIONYL-COA CARBOXYLASE BETA CHAIN"/>
    <property type="match status" value="1"/>
</dbReference>
<dbReference type="InterPro" id="IPR034733">
    <property type="entry name" value="AcCoA_carboxyl_beta"/>
</dbReference>
<proteinExistence type="predicted"/>
<dbReference type="SUPFAM" id="SSF52096">
    <property type="entry name" value="ClpP/crotonase"/>
    <property type="match status" value="1"/>
</dbReference>
<dbReference type="PROSITE" id="PS50980">
    <property type="entry name" value="COA_CT_NTER"/>
    <property type="match status" value="1"/>
</dbReference>
<feature type="non-terminal residue" evidence="2">
    <location>
        <position position="265"/>
    </location>
</feature>
<dbReference type="Pfam" id="PF01039">
    <property type="entry name" value="Carboxyl_trans"/>
    <property type="match status" value="1"/>
</dbReference>
<dbReference type="GO" id="GO:0006633">
    <property type="term" value="P:fatty acid biosynthetic process"/>
    <property type="evidence" value="ECO:0007669"/>
    <property type="project" value="InterPro"/>
</dbReference>
<reference evidence="2" key="1">
    <citation type="journal article" date="2014" name="Front. Microbiol.">
        <title>High frequency of phylogenetically diverse reductive dehalogenase-homologous genes in deep subseafloor sedimentary metagenomes.</title>
        <authorList>
            <person name="Kawai M."/>
            <person name="Futagami T."/>
            <person name="Toyoda A."/>
            <person name="Takaki Y."/>
            <person name="Nishi S."/>
            <person name="Hori S."/>
            <person name="Arai W."/>
            <person name="Tsubouchi T."/>
            <person name="Morono Y."/>
            <person name="Uchiyama I."/>
            <person name="Ito T."/>
            <person name="Fujiyama A."/>
            <person name="Inagaki F."/>
            <person name="Takami H."/>
        </authorList>
    </citation>
    <scope>NUCLEOTIDE SEQUENCE</scope>
    <source>
        <strain evidence="2">Expedition CK06-06</strain>
    </source>
</reference>
<dbReference type="InterPro" id="IPR051047">
    <property type="entry name" value="AccD/PCCB"/>
</dbReference>
<comment type="caution">
    <text evidence="2">The sequence shown here is derived from an EMBL/GenBank/DDBJ whole genome shotgun (WGS) entry which is preliminary data.</text>
</comment>
<dbReference type="AlphaFoldDB" id="X0V0N3"/>
<dbReference type="PANTHER" id="PTHR43842:SF2">
    <property type="entry name" value="PROPIONYL-COA CARBOXYLASE BETA CHAIN, MITOCHONDRIAL"/>
    <property type="match status" value="1"/>
</dbReference>
<name>X0V0N3_9ZZZZ</name>
<dbReference type="GO" id="GO:0004658">
    <property type="term" value="F:propionyl-CoA carboxylase activity"/>
    <property type="evidence" value="ECO:0007669"/>
    <property type="project" value="TreeGrafter"/>
</dbReference>
<evidence type="ECO:0000259" key="1">
    <source>
        <dbReference type="PROSITE" id="PS50980"/>
    </source>
</evidence>
<feature type="non-terminal residue" evidence="2">
    <location>
        <position position="1"/>
    </location>
</feature>
<sequence>KEGVERQKKKGKLTARERIDRLLDKGTFREIGMFAKSRSTAYKEAPADGVITGYGKIDDRKVYIFSQDFTSMGGTLSETHGKKICNILDSAMRAGCPVLGINDSGGARIQDGVDSLSLCGGMFFRNTMASGVVPQICAILGPTAGAAVYSPALMDFIFMVKDISHAFITGPRVVKAVMGQEVSEEELGGAIVAQKKAGVVCRSEDSEQECFQAIKELLGYLPSNNKERPKRIDWGDSPDRIDSSLFDIVPANPGQVYNMHKIIER</sequence>
<dbReference type="PRINTS" id="PR01070">
    <property type="entry name" value="ACCCTRFRASEB"/>
</dbReference>
<dbReference type="GO" id="GO:0003989">
    <property type="term" value="F:acetyl-CoA carboxylase activity"/>
    <property type="evidence" value="ECO:0007669"/>
    <property type="project" value="InterPro"/>
</dbReference>
<evidence type="ECO:0000313" key="2">
    <source>
        <dbReference type="EMBL" id="GAG11650.1"/>
    </source>
</evidence>
<protein>
    <recommendedName>
        <fullName evidence="1">CoA carboxyltransferase N-terminal domain-containing protein</fullName>
    </recommendedName>
</protein>
<accession>X0V0N3</accession>
<dbReference type="InterPro" id="IPR000438">
    <property type="entry name" value="Acetyl_CoA_COase_Trfase_b_su"/>
</dbReference>
<feature type="domain" description="CoA carboxyltransferase N-terminal" evidence="1">
    <location>
        <begin position="1"/>
        <end position="233"/>
    </location>
</feature>
<dbReference type="InterPro" id="IPR011762">
    <property type="entry name" value="COA_CT_N"/>
</dbReference>
<dbReference type="GO" id="GO:0009317">
    <property type="term" value="C:acetyl-CoA carboxylase complex"/>
    <property type="evidence" value="ECO:0007669"/>
    <property type="project" value="InterPro"/>
</dbReference>
<gene>
    <name evidence="2" type="ORF">S01H1_43070</name>
</gene>
<dbReference type="Gene3D" id="3.90.226.10">
    <property type="entry name" value="2-enoyl-CoA Hydratase, Chain A, domain 1"/>
    <property type="match status" value="1"/>
</dbReference>